<evidence type="ECO:0000256" key="3">
    <source>
        <dbReference type="SAM" id="Phobius"/>
    </source>
</evidence>
<organism evidence="5 6">
    <name type="scientific">Peptostreptococcus porci</name>
    <dbReference type="NCBI Taxonomy" id="2652282"/>
    <lineage>
        <taxon>Bacteria</taxon>
        <taxon>Bacillati</taxon>
        <taxon>Bacillota</taxon>
        <taxon>Clostridia</taxon>
        <taxon>Peptostreptococcales</taxon>
        <taxon>Peptostreptococcaceae</taxon>
        <taxon>Peptostreptococcus</taxon>
    </lineage>
</organism>
<proteinExistence type="predicted"/>
<comment type="caution">
    <text evidence="5">The sequence shown here is derived from an EMBL/GenBank/DDBJ whole genome shotgun (WGS) entry which is preliminary data.</text>
</comment>
<keyword evidence="3" id="KW-1133">Transmembrane helix</keyword>
<dbReference type="SMART" id="SM00646">
    <property type="entry name" value="Ami_3"/>
    <property type="match status" value="1"/>
</dbReference>
<feature type="region of interest" description="Disordered" evidence="2">
    <location>
        <begin position="187"/>
        <end position="233"/>
    </location>
</feature>
<dbReference type="GO" id="GO:0009253">
    <property type="term" value="P:peptidoglycan catabolic process"/>
    <property type="evidence" value="ECO:0007669"/>
    <property type="project" value="InterPro"/>
</dbReference>
<keyword evidence="1" id="KW-0378">Hydrolase</keyword>
<accession>A0A6N7WYS5</accession>
<keyword evidence="3" id="KW-0472">Membrane</keyword>
<evidence type="ECO:0000259" key="4">
    <source>
        <dbReference type="SMART" id="SM00646"/>
    </source>
</evidence>
<keyword evidence="3" id="KW-0812">Transmembrane</keyword>
<dbReference type="GO" id="GO:0008745">
    <property type="term" value="F:N-acetylmuramoyl-L-alanine amidase activity"/>
    <property type="evidence" value="ECO:0007669"/>
    <property type="project" value="InterPro"/>
</dbReference>
<feature type="compositionally biased region" description="Basic and acidic residues" evidence="2">
    <location>
        <begin position="1"/>
        <end position="11"/>
    </location>
</feature>
<dbReference type="AlphaFoldDB" id="A0A6N7WYS5"/>
<feature type="region of interest" description="Disordered" evidence="2">
    <location>
        <begin position="1"/>
        <end position="40"/>
    </location>
</feature>
<gene>
    <name evidence="5" type="ORF">FYJ71_02425</name>
</gene>
<evidence type="ECO:0000313" key="6">
    <source>
        <dbReference type="Proteomes" id="UP000440713"/>
    </source>
</evidence>
<reference evidence="5 6" key="1">
    <citation type="submission" date="2019-08" db="EMBL/GenBank/DDBJ databases">
        <title>In-depth cultivation of the pig gut microbiome towards novel bacterial diversity and tailored functional studies.</title>
        <authorList>
            <person name="Wylensek D."/>
            <person name="Hitch T.C.A."/>
            <person name="Clavel T."/>
        </authorList>
    </citation>
    <scope>NUCLEOTIDE SEQUENCE [LARGE SCALE GENOMIC DNA]</scope>
    <source>
        <strain evidence="5 6">WCA-SAB-591-4A-A</strain>
    </source>
</reference>
<dbReference type="GO" id="GO:0030288">
    <property type="term" value="C:outer membrane-bounded periplasmic space"/>
    <property type="evidence" value="ECO:0007669"/>
    <property type="project" value="TreeGrafter"/>
</dbReference>
<dbReference type="InterPro" id="IPR002508">
    <property type="entry name" value="MurNAc-LAA_cat"/>
</dbReference>
<dbReference type="Pfam" id="PF01520">
    <property type="entry name" value="Amidase_3"/>
    <property type="match status" value="1"/>
</dbReference>
<dbReference type="Proteomes" id="UP000440713">
    <property type="component" value="Unassembled WGS sequence"/>
</dbReference>
<dbReference type="InterPro" id="IPR050695">
    <property type="entry name" value="N-acetylmuramoyl_amidase_3"/>
</dbReference>
<dbReference type="PANTHER" id="PTHR30404:SF0">
    <property type="entry name" value="N-ACETYLMURAMOYL-L-ALANINE AMIDASE AMIC"/>
    <property type="match status" value="1"/>
</dbReference>
<dbReference type="CDD" id="cd02696">
    <property type="entry name" value="MurNAc-LAA"/>
    <property type="match status" value="1"/>
</dbReference>
<sequence length="330" mass="37340">MAKDTYNERNTKLGGKKRANSVRNGRRNSNRNQLKRKSKPSRRLNIKKLFFLVLVLFILIFCIYKVTSSFISKFRSDNSTKTVKTLSAEEIQKQKDNVINIMIDPAKGGNNEGLSTKNLKIPEKDINLDIAKLVSTNLSKYKDVNVILSREYDEDMPVKERAKLAKDNKVDIIVSIRLNAQANGDDANGIDTYYTDPKEKPSIVSDANEEKKDDNSSSDTTKKATATVDESKEEKREELSKKLAIKIQETTISFVKLRDRGVINQNYDILKYAEMPSVIIHAGFITNKSDSAILEDKEKLGYLADGISSGILDFVDTNRSDIKADRINYR</sequence>
<dbReference type="SUPFAM" id="SSF53187">
    <property type="entry name" value="Zn-dependent exopeptidases"/>
    <property type="match status" value="1"/>
</dbReference>
<protein>
    <submittedName>
        <fullName evidence="5">N-acetylmuramoyl-L-alanine amidase</fullName>
    </submittedName>
</protein>
<dbReference type="RefSeq" id="WP_154537209.1">
    <property type="nucleotide sequence ID" value="NZ_VUNE01000001.1"/>
</dbReference>
<feature type="compositionally biased region" description="Basic residues" evidence="2">
    <location>
        <begin position="14"/>
        <end position="40"/>
    </location>
</feature>
<dbReference type="PANTHER" id="PTHR30404">
    <property type="entry name" value="N-ACETYLMURAMOYL-L-ALANINE AMIDASE"/>
    <property type="match status" value="1"/>
</dbReference>
<evidence type="ECO:0000256" key="1">
    <source>
        <dbReference type="ARBA" id="ARBA00022801"/>
    </source>
</evidence>
<dbReference type="Gene3D" id="3.40.630.40">
    <property type="entry name" value="Zn-dependent exopeptidases"/>
    <property type="match status" value="1"/>
</dbReference>
<dbReference type="EMBL" id="VUNE01000001">
    <property type="protein sequence ID" value="MST61830.1"/>
    <property type="molecule type" value="Genomic_DNA"/>
</dbReference>
<evidence type="ECO:0000256" key="2">
    <source>
        <dbReference type="SAM" id="MobiDB-lite"/>
    </source>
</evidence>
<evidence type="ECO:0000313" key="5">
    <source>
        <dbReference type="EMBL" id="MST61830.1"/>
    </source>
</evidence>
<keyword evidence="6" id="KW-1185">Reference proteome</keyword>
<feature type="transmembrane region" description="Helical" evidence="3">
    <location>
        <begin position="49"/>
        <end position="67"/>
    </location>
</feature>
<name>A0A6N7WYS5_9FIRM</name>
<feature type="domain" description="MurNAc-LAA" evidence="4">
    <location>
        <begin position="162"/>
        <end position="312"/>
    </location>
</feature>
<feature type="compositionally biased region" description="Low complexity" evidence="2">
    <location>
        <begin position="217"/>
        <end position="227"/>
    </location>
</feature>